<dbReference type="PANTHER" id="PTHR38788">
    <property type="entry name" value="CLR5 DOMAIN-CONTAINING PROTEIN"/>
    <property type="match status" value="1"/>
</dbReference>
<proteinExistence type="predicted"/>
<evidence type="ECO:0000256" key="1">
    <source>
        <dbReference type="SAM" id="MobiDB-lite"/>
    </source>
</evidence>
<comment type="caution">
    <text evidence="3">The sequence shown here is derived from an EMBL/GenBank/DDBJ whole genome shotgun (WGS) entry which is preliminary data.</text>
</comment>
<evidence type="ECO:0000259" key="2">
    <source>
        <dbReference type="Pfam" id="PF14420"/>
    </source>
</evidence>
<sequence>MAQDPPSRPPASSFKPLDQCHLLSRKDWETQRQRICHLYCQKDQPLKRVIDEMKSQYGFSATERQYKRKITEWRIDKNVKDDEMRAILAKQDARKREGKESVFYVRGRLVQNKKIDRFRQRKGISGGLDMIAKHQSKATDGTEDIVCRSPSYEQFSPPNHQNSHIECNNRQPKNQSSELSAKREAFGYELGGKVFSLLEPAMQSYSDPSIIEWYRSRNVSPESDRYPMSKTASDADPASTRIQTSGDMYSRLIDTANGPSVDPDAGRSDGSITQDSSTASREMESASTKRLSIQSLLSPDRTDQLPLKDFSAARPGRNDIEDLILDGLTWLSSCAP</sequence>
<dbReference type="InterPro" id="IPR025676">
    <property type="entry name" value="Clr5_dom"/>
</dbReference>
<organism evidence="3 4">
    <name type="scientific">Heterodermia speciosa</name>
    <dbReference type="NCBI Taxonomy" id="116794"/>
    <lineage>
        <taxon>Eukaryota</taxon>
        <taxon>Fungi</taxon>
        <taxon>Dikarya</taxon>
        <taxon>Ascomycota</taxon>
        <taxon>Pezizomycotina</taxon>
        <taxon>Lecanoromycetes</taxon>
        <taxon>OSLEUM clade</taxon>
        <taxon>Lecanoromycetidae</taxon>
        <taxon>Caliciales</taxon>
        <taxon>Physciaceae</taxon>
        <taxon>Heterodermia</taxon>
    </lineage>
</organism>
<dbReference type="AlphaFoldDB" id="A0A8H3EG20"/>
<keyword evidence="4" id="KW-1185">Reference proteome</keyword>
<dbReference type="Proteomes" id="UP000664521">
    <property type="component" value="Unassembled WGS sequence"/>
</dbReference>
<name>A0A8H3EG20_9LECA</name>
<gene>
    <name evidence="3" type="ORF">HETSPECPRED_000203</name>
</gene>
<feature type="region of interest" description="Disordered" evidence="1">
    <location>
        <begin position="220"/>
        <end position="291"/>
    </location>
</feature>
<feature type="domain" description="Clr5" evidence="2">
    <location>
        <begin position="25"/>
        <end position="77"/>
    </location>
</feature>
<dbReference type="EMBL" id="CAJPDS010000001">
    <property type="protein sequence ID" value="CAF9903302.1"/>
    <property type="molecule type" value="Genomic_DNA"/>
</dbReference>
<evidence type="ECO:0000313" key="3">
    <source>
        <dbReference type="EMBL" id="CAF9903302.1"/>
    </source>
</evidence>
<reference evidence="3" key="1">
    <citation type="submission" date="2021-03" db="EMBL/GenBank/DDBJ databases">
        <authorList>
            <person name="Tagirdzhanova G."/>
        </authorList>
    </citation>
    <scope>NUCLEOTIDE SEQUENCE</scope>
</reference>
<protein>
    <recommendedName>
        <fullName evidence="2">Clr5 domain-containing protein</fullName>
    </recommendedName>
</protein>
<dbReference type="OrthoDB" id="5986190at2759"/>
<accession>A0A8H3EG20</accession>
<dbReference type="Pfam" id="PF14420">
    <property type="entry name" value="Clr5"/>
    <property type="match status" value="1"/>
</dbReference>
<dbReference type="PANTHER" id="PTHR38788:SF3">
    <property type="entry name" value="CLR5 DOMAIN-CONTAINING PROTEIN"/>
    <property type="match status" value="1"/>
</dbReference>
<feature type="region of interest" description="Disordered" evidence="1">
    <location>
        <begin position="155"/>
        <end position="179"/>
    </location>
</feature>
<evidence type="ECO:0000313" key="4">
    <source>
        <dbReference type="Proteomes" id="UP000664521"/>
    </source>
</evidence>
<feature type="compositionally biased region" description="Polar residues" evidence="1">
    <location>
        <begin position="270"/>
        <end position="291"/>
    </location>
</feature>